<evidence type="ECO:0000313" key="2">
    <source>
        <dbReference type="Proteomes" id="UP000254065"/>
    </source>
</evidence>
<dbReference type="AlphaFoldDB" id="A0A378R1S2"/>
<protein>
    <submittedName>
        <fullName evidence="1">Uncharacterized protein</fullName>
    </submittedName>
</protein>
<reference evidence="1 2" key="1">
    <citation type="submission" date="2018-06" db="EMBL/GenBank/DDBJ databases">
        <authorList>
            <consortium name="Pathogen Informatics"/>
            <person name="Doyle S."/>
        </authorList>
    </citation>
    <scope>NUCLEOTIDE SEQUENCE [LARGE SCALE GENOMIC DNA]</scope>
    <source>
        <strain evidence="1 2">NCTC12877</strain>
    </source>
</reference>
<dbReference type="EMBL" id="UGQB01000004">
    <property type="protein sequence ID" value="STZ09165.1"/>
    <property type="molecule type" value="Genomic_DNA"/>
</dbReference>
<gene>
    <name evidence="1" type="ORF">NCTC12877_02175</name>
</gene>
<name>A0A378R1S2_9GAMM</name>
<dbReference type="STRING" id="1122244.GCA_000426885_00464"/>
<evidence type="ECO:0000313" key="1">
    <source>
        <dbReference type="EMBL" id="STZ09165.1"/>
    </source>
</evidence>
<accession>A0A378R1S2</accession>
<dbReference type="Gene3D" id="3.40.630.30">
    <property type="match status" value="1"/>
</dbReference>
<dbReference type="OrthoDB" id="9799147at2"/>
<sequence length="82" mass="9547">MTLPFQIVPFSREYDRTSFCSSSVQLNQYLQKQVSQDIKRKLASCYLMVTPDKQIVGFYTLSSYVVEFCELSAKHQKNLQLV</sequence>
<organism evidence="1 2">
    <name type="scientific">Moraxella caprae</name>
    <dbReference type="NCBI Taxonomy" id="90240"/>
    <lineage>
        <taxon>Bacteria</taxon>
        <taxon>Pseudomonadati</taxon>
        <taxon>Pseudomonadota</taxon>
        <taxon>Gammaproteobacteria</taxon>
        <taxon>Moraxellales</taxon>
        <taxon>Moraxellaceae</taxon>
        <taxon>Moraxella</taxon>
    </lineage>
</organism>
<proteinExistence type="predicted"/>
<dbReference type="Proteomes" id="UP000254065">
    <property type="component" value="Unassembled WGS sequence"/>
</dbReference>
<keyword evidence="2" id="KW-1185">Reference proteome</keyword>
<dbReference type="RefSeq" id="WP_051225794.1">
    <property type="nucleotide sequence ID" value="NZ_UGQB01000004.1"/>
</dbReference>